<keyword evidence="1" id="KW-0472">Membrane</keyword>
<protein>
    <submittedName>
        <fullName evidence="2">Uncharacterized protein</fullName>
    </submittedName>
</protein>
<dbReference type="Proteomes" id="UP000651837">
    <property type="component" value="Unassembled WGS sequence"/>
</dbReference>
<keyword evidence="3" id="KW-1185">Reference proteome</keyword>
<name>A0ABR7W2V1_9FLAO</name>
<sequence length="49" mass="5670">MNIPYIHIDGIELTGFLIGHETIQWLIGIDLLYGSIVNGVYLRLFFYVK</sequence>
<proteinExistence type="predicted"/>
<feature type="transmembrane region" description="Helical" evidence="1">
    <location>
        <begin position="23"/>
        <end position="46"/>
    </location>
</feature>
<organism evidence="2 3">
    <name type="scientific">Maribacter polysiphoniae</name>
    <dbReference type="NCBI Taxonomy" id="429344"/>
    <lineage>
        <taxon>Bacteria</taxon>
        <taxon>Pseudomonadati</taxon>
        <taxon>Bacteroidota</taxon>
        <taxon>Flavobacteriia</taxon>
        <taxon>Flavobacteriales</taxon>
        <taxon>Flavobacteriaceae</taxon>
        <taxon>Maribacter</taxon>
    </lineage>
</organism>
<reference evidence="2 3" key="1">
    <citation type="submission" date="2020-07" db="EMBL/GenBank/DDBJ databases">
        <title>The draft genome sequence of Maribacter polysiphoniae KCTC 22021.</title>
        <authorList>
            <person name="Mu L."/>
        </authorList>
    </citation>
    <scope>NUCLEOTIDE SEQUENCE [LARGE SCALE GENOMIC DNA]</scope>
    <source>
        <strain evidence="2 3">KCTC 22021</strain>
    </source>
</reference>
<evidence type="ECO:0000256" key="1">
    <source>
        <dbReference type="SAM" id="Phobius"/>
    </source>
</evidence>
<comment type="caution">
    <text evidence="2">The sequence shown here is derived from an EMBL/GenBank/DDBJ whole genome shotgun (WGS) entry which is preliminary data.</text>
</comment>
<dbReference type="EMBL" id="JACWLN010000005">
    <property type="protein sequence ID" value="MBD1261456.1"/>
    <property type="molecule type" value="Genomic_DNA"/>
</dbReference>
<dbReference type="RefSeq" id="WP_170117851.1">
    <property type="nucleotide sequence ID" value="NZ_JACWLN010000005.1"/>
</dbReference>
<accession>A0ABR7W2V1</accession>
<evidence type="ECO:0000313" key="3">
    <source>
        <dbReference type="Proteomes" id="UP000651837"/>
    </source>
</evidence>
<keyword evidence="1" id="KW-0812">Transmembrane</keyword>
<keyword evidence="1" id="KW-1133">Transmembrane helix</keyword>
<evidence type="ECO:0000313" key="2">
    <source>
        <dbReference type="EMBL" id="MBD1261456.1"/>
    </source>
</evidence>
<gene>
    <name evidence="2" type="ORF">HZY62_12700</name>
</gene>